<sequence>MFDPSSRYYPLPTATLTRRDADGKEREVRYVRRRFLPPLSASTLLLEHRFTQGERLDNLTARYLGDPAQFWRVCDANAVLQPEELEEVGRLIRVAMPEV</sequence>
<accession>A0A399DW29</accession>
<evidence type="ECO:0000256" key="1">
    <source>
        <dbReference type="SAM" id="MobiDB-lite"/>
    </source>
</evidence>
<keyword evidence="3" id="KW-1185">Reference proteome</keyword>
<protein>
    <recommendedName>
        <fullName evidence="4">LysM domain-containing protein</fullName>
    </recommendedName>
</protein>
<dbReference type="EMBL" id="QXDL01000352">
    <property type="protein sequence ID" value="RIH75603.1"/>
    <property type="molecule type" value="Genomic_DNA"/>
</dbReference>
<comment type="caution">
    <text evidence="2">The sequence shown here is derived from an EMBL/GenBank/DDBJ whole genome shotgun (WGS) entry which is preliminary data.</text>
</comment>
<evidence type="ECO:0000313" key="2">
    <source>
        <dbReference type="EMBL" id="RIH75603.1"/>
    </source>
</evidence>
<reference evidence="2 3" key="1">
    <citation type="submission" date="2018-08" db="EMBL/GenBank/DDBJ databases">
        <title>Meiothermus terrae DSM 26712 genome sequencing project.</title>
        <authorList>
            <person name="Da Costa M.S."/>
            <person name="Albuquerque L."/>
            <person name="Raposo P."/>
            <person name="Froufe H.J.C."/>
            <person name="Barroso C.S."/>
            <person name="Egas C."/>
        </authorList>
    </citation>
    <scope>NUCLEOTIDE SEQUENCE [LARGE SCALE GENOMIC DNA]</scope>
    <source>
        <strain evidence="2 3">DSM 26712</strain>
    </source>
</reference>
<organism evidence="2 3">
    <name type="scientific">Calidithermus terrae</name>
    <dbReference type="NCBI Taxonomy" id="1408545"/>
    <lineage>
        <taxon>Bacteria</taxon>
        <taxon>Thermotogati</taxon>
        <taxon>Deinococcota</taxon>
        <taxon>Deinococci</taxon>
        <taxon>Thermales</taxon>
        <taxon>Thermaceae</taxon>
        <taxon>Calidithermus</taxon>
    </lineage>
</organism>
<evidence type="ECO:0008006" key="4">
    <source>
        <dbReference type="Google" id="ProtNLM"/>
    </source>
</evidence>
<dbReference type="AlphaFoldDB" id="A0A399DW29"/>
<evidence type="ECO:0000313" key="3">
    <source>
        <dbReference type="Proteomes" id="UP000265715"/>
    </source>
</evidence>
<dbReference type="OrthoDB" id="9809850at2"/>
<name>A0A399DW29_9DEIN</name>
<dbReference type="Proteomes" id="UP000265715">
    <property type="component" value="Unassembled WGS sequence"/>
</dbReference>
<gene>
    <name evidence="2" type="ORF">Mterra_03965</name>
</gene>
<dbReference type="RefSeq" id="WP_027891678.1">
    <property type="nucleotide sequence ID" value="NZ_QXDL01000352.1"/>
</dbReference>
<proteinExistence type="predicted"/>
<feature type="region of interest" description="Disordered" evidence="1">
    <location>
        <begin position="1"/>
        <end position="22"/>
    </location>
</feature>